<evidence type="ECO:0000259" key="1">
    <source>
        <dbReference type="Pfam" id="PF03372"/>
    </source>
</evidence>
<protein>
    <submittedName>
        <fullName evidence="2">Endonuclease/exonuclease/phosphatase family protein</fullName>
    </submittedName>
</protein>
<name>A0ABN0CMZ3_9BACE</name>
<keyword evidence="2" id="KW-0540">Nuclease</keyword>
<dbReference type="Pfam" id="PF03372">
    <property type="entry name" value="Exo_endo_phos"/>
    <property type="match status" value="1"/>
</dbReference>
<organism evidence="2 3">
    <name type="scientific">Bacteroides clarus YIT 12056</name>
    <dbReference type="NCBI Taxonomy" id="762984"/>
    <lineage>
        <taxon>Bacteria</taxon>
        <taxon>Pseudomonadati</taxon>
        <taxon>Bacteroidota</taxon>
        <taxon>Bacteroidia</taxon>
        <taxon>Bacteroidales</taxon>
        <taxon>Bacteroidaceae</taxon>
        <taxon>Bacteroides</taxon>
    </lineage>
</organism>
<dbReference type="EMBL" id="AFBM01000022">
    <property type="protein sequence ID" value="EGF51422.1"/>
    <property type="molecule type" value="Genomic_DNA"/>
</dbReference>
<dbReference type="PANTHER" id="PTHR41349">
    <property type="match status" value="1"/>
</dbReference>
<dbReference type="InterPro" id="IPR036691">
    <property type="entry name" value="Endo/exonu/phosph_ase_sf"/>
</dbReference>
<dbReference type="GO" id="GO:0004519">
    <property type="term" value="F:endonuclease activity"/>
    <property type="evidence" value="ECO:0007669"/>
    <property type="project" value="UniProtKB-KW"/>
</dbReference>
<keyword evidence="2" id="KW-0378">Hydrolase</keyword>
<comment type="caution">
    <text evidence="2">The sequence shown here is derived from an EMBL/GenBank/DDBJ whole genome shotgun (WGS) entry which is preliminary data.</text>
</comment>
<dbReference type="PANTHER" id="PTHR41349:SF1">
    <property type="entry name" value="PROTEIN CBG08683"/>
    <property type="match status" value="1"/>
</dbReference>
<evidence type="ECO:0000313" key="2">
    <source>
        <dbReference type="EMBL" id="EGF51422.1"/>
    </source>
</evidence>
<evidence type="ECO:0000313" key="3">
    <source>
        <dbReference type="Proteomes" id="UP000010321"/>
    </source>
</evidence>
<keyword evidence="2" id="KW-0255">Endonuclease</keyword>
<proteinExistence type="predicted"/>
<dbReference type="SUPFAM" id="SSF56219">
    <property type="entry name" value="DNase I-like"/>
    <property type="match status" value="1"/>
</dbReference>
<dbReference type="Proteomes" id="UP000010321">
    <property type="component" value="Unassembled WGS sequence"/>
</dbReference>
<dbReference type="InterPro" id="IPR005135">
    <property type="entry name" value="Endo/exonuclease/phosphatase"/>
</dbReference>
<keyword evidence="3" id="KW-1185">Reference proteome</keyword>
<reference evidence="2 3" key="1">
    <citation type="submission" date="2011-02" db="EMBL/GenBank/DDBJ databases">
        <authorList>
            <person name="Weinstock G."/>
            <person name="Sodergren E."/>
            <person name="Clifton S."/>
            <person name="Fulton L."/>
            <person name="Fulton B."/>
            <person name="Courtney L."/>
            <person name="Fronick C."/>
            <person name="Harrison M."/>
            <person name="Strong C."/>
            <person name="Farmer C."/>
            <person name="Delahaunty K."/>
            <person name="Markovic C."/>
            <person name="Hall O."/>
            <person name="Minx P."/>
            <person name="Tomlinson C."/>
            <person name="Mitreva M."/>
            <person name="Hou S."/>
            <person name="Chen J."/>
            <person name="Wollam A."/>
            <person name="Pepin K.H."/>
            <person name="Johnson M."/>
            <person name="Bhonagiri V."/>
            <person name="Zhang X."/>
            <person name="Suruliraj S."/>
            <person name="Warren W."/>
            <person name="Chinwalla A."/>
            <person name="Mardis E.R."/>
            <person name="Wilson R.K."/>
        </authorList>
    </citation>
    <scope>NUCLEOTIDE SEQUENCE [LARGE SCALE GENOMIC DNA]</scope>
    <source>
        <strain evidence="2 3">YIT 12056</strain>
    </source>
</reference>
<dbReference type="Gene3D" id="3.60.10.10">
    <property type="entry name" value="Endonuclease/exonuclease/phosphatase"/>
    <property type="match status" value="1"/>
</dbReference>
<sequence length="372" mass="42898">MIHNRQSINEKTRLLLQNIYFCRNLILKSIMKKLLLICLLLMASIFGKSQNKSEFTVLQWNIWQEGTKVPGGYDAIVNEIVRLKPDFVTFSEVRNYNNTRFCDRIVQSLKEKGETYYSFYSYDSGLLSRHPITDSLTVFPEKDDHGSIYKMTSKIKGHKIAVYTAHLDYLNDAYYNVRGYDGSTWDEIPIPQTVLEVLKVNDASLRDDAIKEFIAAARKDIAEGTIVILGGDFNEPSHLDWIRETKDLYDHNGLIIPWTVPLMLDNNGFIDTYRTLYPDVLSYPGFTFPADNPLIPVEKLTWTPKSDERDRIDYVFYYPHPAIQLKAAVIFGPQGSIVKSQRTQEKSKDNFLLPQGVWPTDHKGLFVTFDIK</sequence>
<accession>A0ABN0CMZ3</accession>
<gene>
    <name evidence="2" type="ORF">HMPREF9445_01913</name>
</gene>
<feature type="domain" description="Endonuclease/exonuclease/phosphatase" evidence="1">
    <location>
        <begin position="58"/>
        <end position="362"/>
    </location>
</feature>